<dbReference type="Proteomes" id="UP000095751">
    <property type="component" value="Unassembled WGS sequence"/>
</dbReference>
<proteinExistence type="predicted"/>
<feature type="coiled-coil region" evidence="1">
    <location>
        <begin position="117"/>
        <end position="144"/>
    </location>
</feature>
<dbReference type="EMBL" id="KV784374">
    <property type="protein sequence ID" value="OEU09757.1"/>
    <property type="molecule type" value="Genomic_DNA"/>
</dbReference>
<evidence type="ECO:0000313" key="2">
    <source>
        <dbReference type="EMBL" id="OEU09757.1"/>
    </source>
</evidence>
<evidence type="ECO:0000313" key="3">
    <source>
        <dbReference type="Proteomes" id="UP000095751"/>
    </source>
</evidence>
<dbReference type="InParanoid" id="A0A1E7EV79"/>
<dbReference type="KEGG" id="fcy:FRACYDRAFT_248014"/>
<dbReference type="AlphaFoldDB" id="A0A1E7EV79"/>
<accession>A0A1E7EV79</accession>
<name>A0A1E7EV79_9STRA</name>
<gene>
    <name evidence="2" type="ORF">FRACYDRAFT_248014</name>
</gene>
<sequence>MNVRRLGCGYVGAISQERGEMRLLKESKVILSTKQQGDTKQHTDDNGDIVGYTAIELFDHLMNKYVQPKDVADQVTALHKILKQDYDPNEEPQVYYKLTIGIANAVEEQVDQNKENQRILAQATVEANNKIDQLEKQTAQLYAALMVKQPPQLQQQSKHWKRNQKWRKRMRLIQNIREQQLP</sequence>
<keyword evidence="1" id="KW-0175">Coiled coil</keyword>
<keyword evidence="3" id="KW-1185">Reference proteome</keyword>
<organism evidence="2 3">
    <name type="scientific">Fragilariopsis cylindrus CCMP1102</name>
    <dbReference type="NCBI Taxonomy" id="635003"/>
    <lineage>
        <taxon>Eukaryota</taxon>
        <taxon>Sar</taxon>
        <taxon>Stramenopiles</taxon>
        <taxon>Ochrophyta</taxon>
        <taxon>Bacillariophyta</taxon>
        <taxon>Bacillariophyceae</taxon>
        <taxon>Bacillariophycidae</taxon>
        <taxon>Bacillariales</taxon>
        <taxon>Bacillariaceae</taxon>
        <taxon>Fragilariopsis</taxon>
    </lineage>
</organism>
<reference evidence="2 3" key="1">
    <citation type="submission" date="2016-09" db="EMBL/GenBank/DDBJ databases">
        <title>Extensive genetic diversity and differential bi-allelic expression allows diatom success in the polar Southern Ocean.</title>
        <authorList>
            <consortium name="DOE Joint Genome Institute"/>
            <person name="Mock T."/>
            <person name="Otillar R.P."/>
            <person name="Strauss J."/>
            <person name="Dupont C."/>
            <person name="Frickenhaus S."/>
            <person name="Maumus F."/>
            <person name="Mcmullan M."/>
            <person name="Sanges R."/>
            <person name="Schmutz J."/>
            <person name="Toseland A."/>
            <person name="Valas R."/>
            <person name="Veluchamy A."/>
            <person name="Ward B.J."/>
            <person name="Allen A."/>
            <person name="Barry K."/>
            <person name="Falciatore A."/>
            <person name="Ferrante M."/>
            <person name="Fortunato A.E."/>
            <person name="Gloeckner G."/>
            <person name="Gruber A."/>
            <person name="Hipkin R."/>
            <person name="Janech M."/>
            <person name="Kroth P."/>
            <person name="Leese F."/>
            <person name="Lindquist E."/>
            <person name="Lyon B.R."/>
            <person name="Martin J."/>
            <person name="Mayer C."/>
            <person name="Parker M."/>
            <person name="Quesneville H."/>
            <person name="Raymond J."/>
            <person name="Uhlig C."/>
            <person name="Valentin K.U."/>
            <person name="Worden A.Z."/>
            <person name="Armbrust E.V."/>
            <person name="Bowler C."/>
            <person name="Green B."/>
            <person name="Moulton V."/>
            <person name="Van Oosterhout C."/>
            <person name="Grigoriev I."/>
        </authorList>
    </citation>
    <scope>NUCLEOTIDE SEQUENCE [LARGE SCALE GENOMIC DNA]</scope>
    <source>
        <strain evidence="2 3">CCMP1102</strain>
    </source>
</reference>
<evidence type="ECO:0000256" key="1">
    <source>
        <dbReference type="SAM" id="Coils"/>
    </source>
</evidence>
<protein>
    <submittedName>
        <fullName evidence="2">Uncharacterized protein</fullName>
    </submittedName>
</protein>